<evidence type="ECO:0008006" key="2">
    <source>
        <dbReference type="Google" id="ProtNLM"/>
    </source>
</evidence>
<proteinExistence type="predicted"/>
<dbReference type="EMBL" id="VSSQ01000047">
    <property type="protein sequence ID" value="MPL69545.1"/>
    <property type="molecule type" value="Genomic_DNA"/>
</dbReference>
<evidence type="ECO:0000313" key="1">
    <source>
        <dbReference type="EMBL" id="MPL69545.1"/>
    </source>
</evidence>
<dbReference type="Gene3D" id="1.20.5.190">
    <property type="match status" value="1"/>
</dbReference>
<dbReference type="AlphaFoldDB" id="A0A644TRI1"/>
<protein>
    <recommendedName>
        <fullName evidence="2">Chromosome partition protein Smc</fullName>
    </recommendedName>
</protein>
<sequence length="124" mass="13979">MGLVEYQLFSDGEGLGLEEKILSILGELLKGQEELRNDVTALKVGQEELRNDVTALKIGQEALTSEVTHIKLTLENETNVKIQALFDAREVQKDVNQHIFTELDQIKGKLDRLQIETAHVRVVK</sequence>
<reference evidence="1" key="1">
    <citation type="submission" date="2019-08" db="EMBL/GenBank/DDBJ databases">
        <authorList>
            <person name="Kucharzyk K."/>
            <person name="Murdoch R.W."/>
            <person name="Higgins S."/>
            <person name="Loffler F."/>
        </authorList>
    </citation>
    <scope>NUCLEOTIDE SEQUENCE</scope>
</reference>
<name>A0A644TRI1_9ZZZZ</name>
<organism evidence="1">
    <name type="scientific">bioreactor metagenome</name>
    <dbReference type="NCBI Taxonomy" id="1076179"/>
    <lineage>
        <taxon>unclassified sequences</taxon>
        <taxon>metagenomes</taxon>
        <taxon>ecological metagenomes</taxon>
    </lineage>
</organism>
<accession>A0A644TRI1</accession>
<comment type="caution">
    <text evidence="1">The sequence shown here is derived from an EMBL/GenBank/DDBJ whole genome shotgun (WGS) entry which is preliminary data.</text>
</comment>
<gene>
    <name evidence="1" type="ORF">SDC9_15290</name>
</gene>